<feature type="compositionally biased region" description="Basic and acidic residues" evidence="1">
    <location>
        <begin position="73"/>
        <end position="86"/>
    </location>
</feature>
<comment type="caution">
    <text evidence="3">The sequence shown here is derived from an EMBL/GenBank/DDBJ whole genome shotgun (WGS) entry which is preliminary data.</text>
</comment>
<evidence type="ECO:0000256" key="1">
    <source>
        <dbReference type="SAM" id="MobiDB-lite"/>
    </source>
</evidence>
<dbReference type="Proteomes" id="UP000194003">
    <property type="component" value="Unassembled WGS sequence"/>
</dbReference>
<dbReference type="AlphaFoldDB" id="A0A1Y2K3R8"/>
<feature type="region of interest" description="Disordered" evidence="1">
    <location>
        <begin position="67"/>
        <end position="86"/>
    </location>
</feature>
<evidence type="ECO:0000313" key="4">
    <source>
        <dbReference type="Proteomes" id="UP000194003"/>
    </source>
</evidence>
<proteinExistence type="predicted"/>
<name>A0A1Y2K3R8_9PROT</name>
<keyword evidence="2" id="KW-0472">Membrane</keyword>
<evidence type="ECO:0000313" key="3">
    <source>
        <dbReference type="EMBL" id="OSM02572.1"/>
    </source>
</evidence>
<protein>
    <submittedName>
        <fullName evidence="3">Uncharacterized protein</fullName>
    </submittedName>
</protein>
<gene>
    <name evidence="3" type="ORF">MAIT1_02742</name>
</gene>
<accession>A0A1Y2K3R8</accession>
<evidence type="ECO:0000256" key="2">
    <source>
        <dbReference type="SAM" id="Phobius"/>
    </source>
</evidence>
<sequence>MTWLWKRLFPTQSKDATLEAEDITQDAEYPQPDWMQSPWVKRAFLGLAALFVLLLIWRISATSEPPPKTYHTPRLEDGRIIPGRME</sequence>
<dbReference type="EMBL" id="LVJN01000020">
    <property type="protein sequence ID" value="OSM02572.1"/>
    <property type="molecule type" value="Genomic_DNA"/>
</dbReference>
<keyword evidence="2" id="KW-1133">Transmembrane helix</keyword>
<keyword evidence="4" id="KW-1185">Reference proteome</keyword>
<organism evidence="3 4">
    <name type="scientific">Magnetofaba australis IT-1</name>
    <dbReference type="NCBI Taxonomy" id="1434232"/>
    <lineage>
        <taxon>Bacteria</taxon>
        <taxon>Pseudomonadati</taxon>
        <taxon>Pseudomonadota</taxon>
        <taxon>Magnetococcia</taxon>
        <taxon>Magnetococcales</taxon>
        <taxon>Magnetococcaceae</taxon>
        <taxon>Magnetofaba</taxon>
    </lineage>
</organism>
<reference evidence="3 4" key="1">
    <citation type="journal article" date="2016" name="BMC Genomics">
        <title>Combined genomic and structural analyses of a cultured magnetotactic bacterium reveals its niche adaptation to a dynamic environment.</title>
        <authorList>
            <person name="Araujo A.C."/>
            <person name="Morillo V."/>
            <person name="Cypriano J."/>
            <person name="Teixeira L.C."/>
            <person name="Leao P."/>
            <person name="Lyra S."/>
            <person name="Almeida L.G."/>
            <person name="Bazylinski D.A."/>
            <person name="Vasconcellos A.T."/>
            <person name="Abreu F."/>
            <person name="Lins U."/>
        </authorList>
    </citation>
    <scope>NUCLEOTIDE SEQUENCE [LARGE SCALE GENOMIC DNA]</scope>
    <source>
        <strain evidence="3 4">IT-1</strain>
    </source>
</reference>
<feature type="transmembrane region" description="Helical" evidence="2">
    <location>
        <begin position="39"/>
        <end position="59"/>
    </location>
</feature>
<keyword evidence="2" id="KW-0812">Transmembrane</keyword>